<feature type="domain" description="AAA+ ATPase" evidence="4">
    <location>
        <begin position="62"/>
        <end position="241"/>
    </location>
</feature>
<dbReference type="SMART" id="SM00382">
    <property type="entry name" value="AAA"/>
    <property type="match status" value="1"/>
</dbReference>
<dbReference type="SUPFAM" id="SSF52540">
    <property type="entry name" value="P-loop containing nucleoside triphosphate hydrolases"/>
    <property type="match status" value="1"/>
</dbReference>
<evidence type="ECO:0000256" key="1">
    <source>
        <dbReference type="ARBA" id="ARBA00022741"/>
    </source>
</evidence>
<dbReference type="InterPro" id="IPR027417">
    <property type="entry name" value="P-loop_NTPase"/>
</dbReference>
<gene>
    <name evidence="5" type="ORF">ONE63_006956</name>
</gene>
<reference evidence="5" key="1">
    <citation type="submission" date="2022-12" db="EMBL/GenBank/DDBJ databases">
        <title>Chromosome-level genome assembly of the bean flower thrips Megalurothrips usitatus.</title>
        <authorList>
            <person name="Ma L."/>
            <person name="Liu Q."/>
            <person name="Li H."/>
            <person name="Cai W."/>
        </authorList>
    </citation>
    <scope>NUCLEOTIDE SEQUENCE</scope>
    <source>
        <strain evidence="5">Cailab_2022a</strain>
    </source>
</reference>
<evidence type="ECO:0000313" key="6">
    <source>
        <dbReference type="Proteomes" id="UP001075354"/>
    </source>
</evidence>
<comment type="caution">
    <text evidence="5">The sequence shown here is derived from an EMBL/GenBank/DDBJ whole genome shotgun (WGS) entry which is preliminary data.</text>
</comment>
<dbReference type="HAMAP" id="MF_00796">
    <property type="entry name" value="NTPase_1"/>
    <property type="match status" value="1"/>
</dbReference>
<keyword evidence="6" id="KW-1185">Reference proteome</keyword>
<name>A0AAV7XT14_9NEOP</name>
<keyword evidence="2" id="KW-0378">Hydrolase</keyword>
<dbReference type="Gene3D" id="3.40.50.300">
    <property type="entry name" value="P-loop containing nucleotide triphosphate hydrolases"/>
    <property type="match status" value="1"/>
</dbReference>
<evidence type="ECO:0000313" key="5">
    <source>
        <dbReference type="EMBL" id="KAJ1528550.1"/>
    </source>
</evidence>
<organism evidence="5 6">
    <name type="scientific">Megalurothrips usitatus</name>
    <name type="common">bean blossom thrips</name>
    <dbReference type="NCBI Taxonomy" id="439358"/>
    <lineage>
        <taxon>Eukaryota</taxon>
        <taxon>Metazoa</taxon>
        <taxon>Ecdysozoa</taxon>
        <taxon>Arthropoda</taxon>
        <taxon>Hexapoda</taxon>
        <taxon>Insecta</taxon>
        <taxon>Pterygota</taxon>
        <taxon>Neoptera</taxon>
        <taxon>Paraneoptera</taxon>
        <taxon>Thysanoptera</taxon>
        <taxon>Terebrantia</taxon>
        <taxon>Thripoidea</taxon>
        <taxon>Thripidae</taxon>
        <taxon>Megalurothrips</taxon>
    </lineage>
</organism>
<dbReference type="EMBL" id="JAPTSV010000004">
    <property type="protein sequence ID" value="KAJ1528550.1"/>
    <property type="molecule type" value="Genomic_DNA"/>
</dbReference>
<evidence type="ECO:0000256" key="2">
    <source>
        <dbReference type="ARBA" id="ARBA00022801"/>
    </source>
</evidence>
<keyword evidence="3" id="KW-0067">ATP-binding</keyword>
<dbReference type="GO" id="GO:0017111">
    <property type="term" value="F:ribonucleoside triphosphate phosphatase activity"/>
    <property type="evidence" value="ECO:0007669"/>
    <property type="project" value="InterPro"/>
</dbReference>
<dbReference type="AlphaFoldDB" id="A0AAV7XT14"/>
<dbReference type="PANTHER" id="PTHR43146:SF1">
    <property type="entry name" value="CANCER-RELATED NUCLEOSIDE-TRIPHOSPHATASE"/>
    <property type="match status" value="1"/>
</dbReference>
<sequence length="246" mass="26887">MLSSPSKRKFRFSKITIFNAGAGGTPACQATHYTRGESTLKSSNFLIHFPLAVLINKMSSSPVRHIMLTGPPGIGKTTIIKKVCRELQLKNVSMKGFYTSELRQGGKRIGFDVISLDGTVKPLARVGDPRESVGPKVGQYVVQTESFENIALPALLTADESVIVIDEIGKMELFSRGFETAVKNVLSSDKTILGTIPIQKGRPIQVVEFIRSHPSVRLIAVNSGNRDHLVSDIVNLLSTLLKKKED</sequence>
<dbReference type="NCBIfam" id="NF010248">
    <property type="entry name" value="PRK13695.1"/>
    <property type="match status" value="1"/>
</dbReference>
<accession>A0AAV7XT14</accession>
<proteinExistence type="inferred from homology"/>
<dbReference type="PANTHER" id="PTHR43146">
    <property type="entry name" value="CANCER-RELATED NUCLEOSIDE-TRIPHOSPHATASE"/>
    <property type="match status" value="1"/>
</dbReference>
<keyword evidence="1" id="KW-0547">Nucleotide-binding</keyword>
<dbReference type="InterPro" id="IPR004948">
    <property type="entry name" value="Nuc-triphosphatase_THEP1"/>
</dbReference>
<dbReference type="GO" id="GO:0005524">
    <property type="term" value="F:ATP binding"/>
    <property type="evidence" value="ECO:0007669"/>
    <property type="project" value="UniProtKB-KW"/>
</dbReference>
<dbReference type="Pfam" id="PF03266">
    <property type="entry name" value="NTPase_1"/>
    <property type="match status" value="1"/>
</dbReference>
<dbReference type="InterPro" id="IPR003593">
    <property type="entry name" value="AAA+_ATPase"/>
</dbReference>
<evidence type="ECO:0000256" key="3">
    <source>
        <dbReference type="ARBA" id="ARBA00022840"/>
    </source>
</evidence>
<evidence type="ECO:0000259" key="4">
    <source>
        <dbReference type="SMART" id="SM00382"/>
    </source>
</evidence>
<dbReference type="Proteomes" id="UP001075354">
    <property type="component" value="Chromosome 4"/>
</dbReference>
<protein>
    <recommendedName>
        <fullName evidence="4">AAA+ ATPase domain-containing protein</fullName>
    </recommendedName>
</protein>
<dbReference type="CDD" id="cd19482">
    <property type="entry name" value="RecA-like_Thep1"/>
    <property type="match status" value="1"/>
</dbReference>